<dbReference type="SUPFAM" id="SSF48439">
    <property type="entry name" value="Protein prenylyltransferase"/>
    <property type="match status" value="1"/>
</dbReference>
<evidence type="ECO:0000256" key="3">
    <source>
        <dbReference type="ARBA" id="ARBA00012700"/>
    </source>
</evidence>
<comment type="cofactor">
    <cofactor evidence="1">
        <name>Mg(2+)</name>
        <dbReference type="ChEBI" id="CHEBI:18420"/>
    </cofactor>
</comment>
<dbReference type="GO" id="GO:0005953">
    <property type="term" value="C:CAAX-protein geranylgeranyltransferase complex"/>
    <property type="evidence" value="ECO:0007669"/>
    <property type="project" value="TreeGrafter"/>
</dbReference>
<dbReference type="GeneID" id="59238502"/>
<evidence type="ECO:0000256" key="8">
    <source>
        <dbReference type="ARBA" id="ARBA00022842"/>
    </source>
</evidence>
<keyword evidence="7" id="KW-0677">Repeat</keyword>
<evidence type="ECO:0000256" key="7">
    <source>
        <dbReference type="ARBA" id="ARBA00022737"/>
    </source>
</evidence>
<evidence type="ECO:0000256" key="5">
    <source>
        <dbReference type="ARBA" id="ARBA00022602"/>
    </source>
</evidence>
<keyword evidence="6" id="KW-0808">Transferase</keyword>
<proteinExistence type="inferred from homology"/>
<dbReference type="PANTHER" id="PTHR11129:SF1">
    <property type="entry name" value="PROTEIN FARNESYLTRANSFERASE_GERANYLGERANYLTRANSFERASE TYPE-1 SUBUNIT ALPHA"/>
    <property type="match status" value="1"/>
</dbReference>
<dbReference type="GO" id="GO:0004662">
    <property type="term" value="F:CAAX-protein geranylgeranyltransferase activity"/>
    <property type="evidence" value="ECO:0007669"/>
    <property type="project" value="UniProtKB-EC"/>
</dbReference>
<accession>A0A7H9B852</accession>
<dbReference type="EC" id="2.5.1.58" evidence="4"/>
<dbReference type="KEGG" id="zmk:HG535_0H00250"/>
<dbReference type="Gene3D" id="1.25.40.120">
    <property type="entry name" value="Protein prenylyltransferase"/>
    <property type="match status" value="1"/>
</dbReference>
<dbReference type="RefSeq" id="XP_037146425.1">
    <property type="nucleotide sequence ID" value="XM_037290530.1"/>
</dbReference>
<keyword evidence="8" id="KW-0460">Magnesium</keyword>
<evidence type="ECO:0000313" key="14">
    <source>
        <dbReference type="EMBL" id="QLG74700.1"/>
    </source>
</evidence>
<gene>
    <name evidence="14" type="ORF">HG535_0H00250</name>
</gene>
<evidence type="ECO:0000256" key="9">
    <source>
        <dbReference type="ARBA" id="ARBA00040965"/>
    </source>
</evidence>
<dbReference type="PANTHER" id="PTHR11129">
    <property type="entry name" value="PROTEIN FARNESYLTRANSFERASE ALPHA SUBUNIT/RAB GERANYLGERANYL TRANSFERASE ALPHA SUBUNIT"/>
    <property type="match status" value="1"/>
</dbReference>
<organism evidence="14 15">
    <name type="scientific">Zygotorulaspora mrakii</name>
    <name type="common">Zygosaccharomyces mrakii</name>
    <dbReference type="NCBI Taxonomy" id="42260"/>
    <lineage>
        <taxon>Eukaryota</taxon>
        <taxon>Fungi</taxon>
        <taxon>Dikarya</taxon>
        <taxon>Ascomycota</taxon>
        <taxon>Saccharomycotina</taxon>
        <taxon>Saccharomycetes</taxon>
        <taxon>Saccharomycetales</taxon>
        <taxon>Saccharomycetaceae</taxon>
        <taxon>Zygotorulaspora</taxon>
    </lineage>
</organism>
<dbReference type="Proteomes" id="UP000509704">
    <property type="component" value="Chromosome 8"/>
</dbReference>
<reference evidence="14 15" key="1">
    <citation type="submission" date="2020-07" db="EMBL/GenBank/DDBJ databases">
        <title>The yeast mating-type switching endonuclease HO is a domesticated member of an unorthodox homing genetic element family.</title>
        <authorList>
            <person name="Coughlan A.Y."/>
            <person name="Lombardi L."/>
            <person name="Braun-Galleani S."/>
            <person name="Martos A.R."/>
            <person name="Galeote V."/>
            <person name="Bigey F."/>
            <person name="Dequin S."/>
            <person name="Byrne K.P."/>
            <person name="Wolfe K.H."/>
        </authorList>
    </citation>
    <scope>NUCLEOTIDE SEQUENCE [LARGE SCALE GENOMIC DNA]</scope>
    <source>
        <strain evidence="14 15">NRRL Y-6702</strain>
    </source>
</reference>
<dbReference type="GO" id="GO:0004660">
    <property type="term" value="F:protein farnesyltransferase activity"/>
    <property type="evidence" value="ECO:0007669"/>
    <property type="project" value="UniProtKB-EC"/>
</dbReference>
<dbReference type="GO" id="GO:0005965">
    <property type="term" value="C:protein farnesyltransferase complex"/>
    <property type="evidence" value="ECO:0007669"/>
    <property type="project" value="TreeGrafter"/>
</dbReference>
<dbReference type="InterPro" id="IPR002088">
    <property type="entry name" value="Prenyl_trans_a"/>
</dbReference>
<evidence type="ECO:0000256" key="13">
    <source>
        <dbReference type="ARBA" id="ARBA00043219"/>
    </source>
</evidence>
<evidence type="ECO:0000256" key="11">
    <source>
        <dbReference type="ARBA" id="ARBA00042436"/>
    </source>
</evidence>
<dbReference type="AlphaFoldDB" id="A0A7H9B852"/>
<name>A0A7H9B852_ZYGMR</name>
<evidence type="ECO:0000256" key="2">
    <source>
        <dbReference type="ARBA" id="ARBA00006734"/>
    </source>
</evidence>
<dbReference type="PROSITE" id="PS51147">
    <property type="entry name" value="PFTA"/>
    <property type="match status" value="5"/>
</dbReference>
<keyword evidence="5" id="KW-0637">Prenyltransferase</keyword>
<keyword evidence="15" id="KW-1185">Reference proteome</keyword>
<sequence>MFEMTPKMGEFADVEPLSISTGLPDELCEIMYTDEYRELLGIARSLMARGELSERALRLTGRVIDLAPAFYTIWNYRFDILVSLSKDLSNDEKVLRLNEELDWIDEFTLNNPKNYQIWSYKQCILQNHPSPVLKRELPILKFMLDEDTKNYHVWSFRKWCILFFNDFSNELEFADSMVERDVYNNSAWTHRMFILKNLKPTAVEIKTEVEYIMRKINYVPQNISPWTYLRGIYENFLASKYDNNIVEFAKKFTSNVTDLDFEDPNVKLPDIESSYSLEFLAHIYSLQKTTIINAKRAYMGLSSKYDPIRKFYWDSQISRLH</sequence>
<evidence type="ECO:0000256" key="6">
    <source>
        <dbReference type="ARBA" id="ARBA00022679"/>
    </source>
</evidence>
<dbReference type="Pfam" id="PF01239">
    <property type="entry name" value="PPTA"/>
    <property type="match status" value="5"/>
</dbReference>
<comment type="similarity">
    <text evidence="2">Belongs to the protein prenyltransferase subunit alpha family.</text>
</comment>
<evidence type="ECO:0000256" key="12">
    <source>
        <dbReference type="ARBA" id="ARBA00043086"/>
    </source>
</evidence>
<dbReference type="EC" id="2.5.1.59" evidence="3"/>
<evidence type="ECO:0000313" key="15">
    <source>
        <dbReference type="Proteomes" id="UP000509704"/>
    </source>
</evidence>
<evidence type="ECO:0000256" key="10">
    <source>
        <dbReference type="ARBA" id="ARBA00041392"/>
    </source>
</evidence>
<dbReference type="OrthoDB" id="272289at2759"/>
<evidence type="ECO:0000256" key="1">
    <source>
        <dbReference type="ARBA" id="ARBA00001946"/>
    </source>
</evidence>
<evidence type="ECO:0000256" key="4">
    <source>
        <dbReference type="ARBA" id="ARBA00012702"/>
    </source>
</evidence>
<dbReference type="EMBL" id="CP058611">
    <property type="protein sequence ID" value="QLG74700.1"/>
    <property type="molecule type" value="Genomic_DNA"/>
</dbReference>
<protein>
    <recommendedName>
        <fullName evidence="9">Protein farnesyltransferase/geranylgeranyltransferase type-1 subunit alpha</fullName>
        <ecNumber evidence="4">2.5.1.58</ecNumber>
        <ecNumber evidence="3">2.5.1.59</ecNumber>
    </recommendedName>
    <alternativeName>
        <fullName evidence="12">CAAX farnesyltransferase subunit alpha</fullName>
    </alternativeName>
    <alternativeName>
        <fullName evidence="11">FTase-alpha</fullName>
    </alternativeName>
    <alternativeName>
        <fullName evidence="10">Ras proteins prenyltransferase subunit alpha</fullName>
    </alternativeName>
    <alternativeName>
        <fullName evidence="13">Type I protein geranyl-geranyltransferase subunit alpha</fullName>
    </alternativeName>
</protein>